<dbReference type="EMBL" id="KM886864">
    <property type="protein sequence ID" value="AJA34003.1"/>
    <property type="molecule type" value="Genomic_DNA"/>
</dbReference>
<name>A0A0A7RL73_9LACO</name>
<gene>
    <name evidence="1" type="primary">fop</name>
</gene>
<dbReference type="AlphaFoldDB" id="A0A0A7RL73"/>
<dbReference type="RefSeq" id="WP_057871586.1">
    <property type="nucleotide sequence ID" value="NZ_JBDNNX010000006.1"/>
</dbReference>
<reference evidence="1" key="1">
    <citation type="journal article" date="2014" name="Appl. Environ. Microbiol.">
        <title>Detection and genomic characterization of motility in Lactobacillus curvatus: confirmation of motility in a species outside the Lactobacillus salivarius clade.</title>
        <authorList>
            <person name="Cousin F.J."/>
            <person name="Lynch S.M."/>
            <person name="Harris H.M."/>
            <person name="McCann A."/>
            <person name="Lynch D.B."/>
            <person name="Neville B.A."/>
            <person name="Irisawa T."/>
            <person name="Okada S."/>
            <person name="Endo A."/>
            <person name="O'Toole P.W."/>
        </authorList>
    </citation>
    <scope>NUCLEOTIDE SEQUENCE</scope>
    <source>
        <strain evidence="1">DSM 18630</strain>
    </source>
</reference>
<keyword evidence="1" id="KW-0966">Cell projection</keyword>
<keyword evidence="1" id="KW-0282">Flagellum</keyword>
<proteinExistence type="predicted"/>
<keyword evidence="1" id="KW-0969">Cilium</keyword>
<protein>
    <submittedName>
        <fullName evidence="1">Flagellar operon protein</fullName>
    </submittedName>
</protein>
<accession>A0A0A7RL73</accession>
<evidence type="ECO:0000313" key="1">
    <source>
        <dbReference type="EMBL" id="AJA34003.1"/>
    </source>
</evidence>
<sequence length="120" mass="13258">MLDRIAGIASNDQLGLKASSKPKPQAQIFNQVLQQKKAAINVSKHAQQRLVSRNLQLKQEDIHQLSTAMNELQAKGSKESLLVYKNMGIIANVQNRTIITAMGMNELGTVTNIDSTKFIK</sequence>
<dbReference type="GeneID" id="98318853"/>
<organism evidence="1">
    <name type="scientific">Liquorilactobacillus ghanensis</name>
    <dbReference type="NCBI Taxonomy" id="399370"/>
    <lineage>
        <taxon>Bacteria</taxon>
        <taxon>Bacillati</taxon>
        <taxon>Bacillota</taxon>
        <taxon>Bacilli</taxon>
        <taxon>Lactobacillales</taxon>
        <taxon>Lactobacillaceae</taxon>
        <taxon>Liquorilactobacillus</taxon>
    </lineage>
</organism>